<dbReference type="STRING" id="4081.A0A3Q7EGV5"/>
<organism evidence="7">
    <name type="scientific">Solanum lycopersicum</name>
    <name type="common">Tomato</name>
    <name type="synonym">Lycopersicon esculentum</name>
    <dbReference type="NCBI Taxonomy" id="4081"/>
    <lineage>
        <taxon>Eukaryota</taxon>
        <taxon>Viridiplantae</taxon>
        <taxon>Streptophyta</taxon>
        <taxon>Embryophyta</taxon>
        <taxon>Tracheophyta</taxon>
        <taxon>Spermatophyta</taxon>
        <taxon>Magnoliopsida</taxon>
        <taxon>eudicotyledons</taxon>
        <taxon>Gunneridae</taxon>
        <taxon>Pentapetalae</taxon>
        <taxon>asterids</taxon>
        <taxon>lamiids</taxon>
        <taxon>Solanales</taxon>
        <taxon>Solanaceae</taxon>
        <taxon>Solanoideae</taxon>
        <taxon>Solaneae</taxon>
        <taxon>Solanum</taxon>
        <taxon>Solanum subgen. Lycopersicon</taxon>
    </lineage>
</organism>
<keyword evidence="5" id="KW-0812">Transmembrane</keyword>
<accession>A0A3Q7EGV5</accession>
<dbReference type="EnsemblPlants" id="Solyc01g068450.3.1">
    <property type="protein sequence ID" value="Solyc01g068450.3.1"/>
    <property type="gene ID" value="Solyc01g068450.3"/>
</dbReference>
<dbReference type="GeneID" id="104647277"/>
<protein>
    <recommendedName>
        <fullName evidence="6">Essential protein Yae1 N-terminal domain-containing protein</fullName>
    </recommendedName>
</protein>
<dbReference type="Proteomes" id="UP000004994">
    <property type="component" value="Chromosome 1"/>
</dbReference>
<evidence type="ECO:0000313" key="8">
    <source>
        <dbReference type="Proteomes" id="UP000004994"/>
    </source>
</evidence>
<feature type="domain" description="Essential protein Yae1 N-terminal" evidence="6">
    <location>
        <begin position="118"/>
        <end position="155"/>
    </location>
</feature>
<evidence type="ECO:0000256" key="4">
    <source>
        <dbReference type="ARBA" id="ARBA00023242"/>
    </source>
</evidence>
<dbReference type="RefSeq" id="XP_069155183.1">
    <property type="nucleotide sequence ID" value="XM_069299082.1"/>
</dbReference>
<gene>
    <name evidence="7" type="primary">LOC104647277</name>
</gene>
<dbReference type="GO" id="GO:0005634">
    <property type="term" value="C:nucleus"/>
    <property type="evidence" value="ECO:0007669"/>
    <property type="project" value="UniProtKB-SubCell"/>
</dbReference>
<name>A0A3Q7EGV5_SOLLC</name>
<dbReference type="GO" id="GO:0005737">
    <property type="term" value="C:cytoplasm"/>
    <property type="evidence" value="ECO:0007669"/>
    <property type="project" value="UniProtKB-SubCell"/>
</dbReference>
<dbReference type="InterPro" id="IPR019191">
    <property type="entry name" value="Essential_protein_Yae1_N"/>
</dbReference>
<dbReference type="AlphaFoldDB" id="A0A3Q7EGV5"/>
<keyword evidence="5" id="KW-0472">Membrane</keyword>
<keyword evidence="5" id="KW-1133">Transmembrane helix</keyword>
<evidence type="ECO:0000256" key="3">
    <source>
        <dbReference type="ARBA" id="ARBA00022490"/>
    </source>
</evidence>
<feature type="transmembrane region" description="Helical" evidence="5">
    <location>
        <begin position="16"/>
        <end position="39"/>
    </location>
</feature>
<keyword evidence="4" id="KW-0539">Nucleus</keyword>
<evidence type="ECO:0000256" key="1">
    <source>
        <dbReference type="ARBA" id="ARBA00004123"/>
    </source>
</evidence>
<dbReference type="OMA" id="GTEIAQH"/>
<proteinExistence type="predicted"/>
<evidence type="ECO:0000256" key="5">
    <source>
        <dbReference type="SAM" id="Phobius"/>
    </source>
</evidence>
<reference evidence="7" key="2">
    <citation type="submission" date="2019-01" db="UniProtKB">
        <authorList>
            <consortium name="EnsemblPlants"/>
        </authorList>
    </citation>
    <scope>IDENTIFICATION</scope>
    <source>
        <strain evidence="7">cv. Heinz 1706</strain>
    </source>
</reference>
<dbReference type="PaxDb" id="4081-Solyc01g068450.2.1"/>
<keyword evidence="3" id="KW-0963">Cytoplasm</keyword>
<dbReference type="InterPro" id="IPR038881">
    <property type="entry name" value="Yae1-like"/>
</dbReference>
<reference evidence="7" key="1">
    <citation type="journal article" date="2012" name="Nature">
        <title>The tomato genome sequence provides insights into fleshy fruit evolution.</title>
        <authorList>
            <consortium name="Tomato Genome Consortium"/>
        </authorList>
    </citation>
    <scope>NUCLEOTIDE SEQUENCE [LARGE SCALE GENOMIC DNA]</scope>
    <source>
        <strain evidence="7">cv. Heinz 1706</strain>
    </source>
</reference>
<evidence type="ECO:0000259" key="6">
    <source>
        <dbReference type="Pfam" id="PF09811"/>
    </source>
</evidence>
<dbReference type="PANTHER" id="PTHR18829">
    <property type="entry name" value="PROTEIN YAE1 HOMOLOG"/>
    <property type="match status" value="1"/>
</dbReference>
<dbReference type="PANTHER" id="PTHR18829:SF0">
    <property type="entry name" value="PROTEIN YAE1 HOMOLOG"/>
    <property type="match status" value="1"/>
</dbReference>
<dbReference type="InParanoid" id="A0A3Q7EGV5"/>
<keyword evidence="8" id="KW-1185">Reference proteome</keyword>
<dbReference type="Gramene" id="Solyc01g068450.3.1">
    <property type="protein sequence ID" value="Solyc01g068450.3.1"/>
    <property type="gene ID" value="Solyc01g068450.3"/>
</dbReference>
<evidence type="ECO:0000313" key="7">
    <source>
        <dbReference type="EnsemblPlants" id="Solyc01g068450.3.1"/>
    </source>
</evidence>
<sequence>MNYFCASNLFSSFFCFWLMIFELTWFSYLHLFHLIVLGLKMESSIKDELYSDIFDMSNLQSSLRPTTNLGNDDPHESEWCDVWSDNGDSCDDSTDKPDKTSEMDREWQRRHDRFHTVGYREGLMAGKEASVQEGFNVGFTDSVYVGYNWGLVRGITSALASLPNGLIERMVDTKEIQNKFQQLHDSVQSRSTVEMLKVFYDDLTRKSEESAKNDNSSTCLADSRDLSSNDSLLENYQKELQSLINESGLKLHLDTKE</sequence>
<dbReference type="FunCoup" id="A0A3Q7EGV5">
    <property type="interactions" value="49"/>
</dbReference>
<dbReference type="Pfam" id="PF09811">
    <property type="entry name" value="Yae1_N"/>
    <property type="match status" value="1"/>
</dbReference>
<evidence type="ECO:0000256" key="2">
    <source>
        <dbReference type="ARBA" id="ARBA00004496"/>
    </source>
</evidence>
<comment type="subcellular location">
    <subcellularLocation>
        <location evidence="2">Cytoplasm</location>
    </subcellularLocation>
    <subcellularLocation>
        <location evidence="1">Nucleus</location>
    </subcellularLocation>
</comment>